<evidence type="ECO:0000256" key="1">
    <source>
        <dbReference type="SAM" id="Phobius"/>
    </source>
</evidence>
<feature type="transmembrane region" description="Helical" evidence="1">
    <location>
        <begin position="9"/>
        <end position="29"/>
    </location>
</feature>
<dbReference type="AlphaFoldDB" id="A0A6J4IPL4"/>
<accession>A0A6J4IPL4</accession>
<name>A0A6J4IPL4_9PROT</name>
<proteinExistence type="predicted"/>
<sequence length="70" mass="7228">MLEKLRSPSFLPSCILAGVGFIFLVLAATLPAEQIVALIGGTAVALGLVLARLRRDAAESGPVQRVIAKG</sequence>
<keyword evidence="1" id="KW-0812">Transmembrane</keyword>
<keyword evidence="1" id="KW-0472">Membrane</keyword>
<evidence type="ECO:0000313" key="2">
    <source>
        <dbReference type="EMBL" id="CAA9257458.1"/>
    </source>
</evidence>
<organism evidence="2">
    <name type="scientific">uncultured Acetobacteraceae bacterium</name>
    <dbReference type="NCBI Taxonomy" id="169975"/>
    <lineage>
        <taxon>Bacteria</taxon>
        <taxon>Pseudomonadati</taxon>
        <taxon>Pseudomonadota</taxon>
        <taxon>Alphaproteobacteria</taxon>
        <taxon>Acetobacterales</taxon>
        <taxon>Acetobacteraceae</taxon>
        <taxon>environmental samples</taxon>
    </lineage>
</organism>
<keyword evidence="1" id="KW-1133">Transmembrane helix</keyword>
<protein>
    <submittedName>
        <fullName evidence="2">Uncharacterized protein</fullName>
    </submittedName>
</protein>
<reference evidence="2" key="1">
    <citation type="submission" date="2020-02" db="EMBL/GenBank/DDBJ databases">
        <authorList>
            <person name="Meier V. D."/>
        </authorList>
    </citation>
    <scope>NUCLEOTIDE SEQUENCE</scope>
    <source>
        <strain evidence="2">AVDCRST_MAG04</strain>
    </source>
</reference>
<dbReference type="EMBL" id="CADCTL010000170">
    <property type="protein sequence ID" value="CAA9257458.1"/>
    <property type="molecule type" value="Genomic_DNA"/>
</dbReference>
<feature type="transmembrane region" description="Helical" evidence="1">
    <location>
        <begin position="35"/>
        <end position="53"/>
    </location>
</feature>
<gene>
    <name evidence="2" type="ORF">AVDCRST_MAG04-2389</name>
</gene>